<dbReference type="SFLD" id="SFLDS00029">
    <property type="entry name" value="Radical_SAM"/>
    <property type="match status" value="1"/>
</dbReference>
<evidence type="ECO:0000259" key="6">
    <source>
        <dbReference type="Pfam" id="PF04055"/>
    </source>
</evidence>
<feature type="domain" description="Radical SAM core" evidence="6">
    <location>
        <begin position="84"/>
        <end position="217"/>
    </location>
</feature>
<dbReference type="InterPro" id="IPR058240">
    <property type="entry name" value="rSAM_sf"/>
</dbReference>
<dbReference type="Pfam" id="PF13186">
    <property type="entry name" value="SPASM"/>
    <property type="match status" value="1"/>
</dbReference>
<dbReference type="Gene3D" id="3.20.20.70">
    <property type="entry name" value="Aldolase class I"/>
    <property type="match status" value="1"/>
</dbReference>
<dbReference type="InterPro" id="IPR023885">
    <property type="entry name" value="4Fe4S-binding_SPASM_dom"/>
</dbReference>
<dbReference type="eggNOG" id="COG0535">
    <property type="taxonomic scope" value="Bacteria"/>
</dbReference>
<dbReference type="OrthoDB" id="5414041at2"/>
<evidence type="ECO:0000313" key="8">
    <source>
        <dbReference type="EMBL" id="AFM24423.1"/>
    </source>
</evidence>
<name>I4C4D2_DESTA</name>
<feature type="domain" description="4Fe4S-binding SPASM" evidence="7">
    <location>
        <begin position="287"/>
        <end position="354"/>
    </location>
</feature>
<dbReference type="InterPro" id="IPR013785">
    <property type="entry name" value="Aldolase_TIM"/>
</dbReference>
<dbReference type="CDD" id="cd21109">
    <property type="entry name" value="SPASM"/>
    <property type="match status" value="1"/>
</dbReference>
<reference evidence="9" key="1">
    <citation type="submission" date="2012-06" db="EMBL/GenBank/DDBJ databases">
        <title>Complete sequence of chromosome of Desulfomonile tiedjei DSM 6799.</title>
        <authorList>
            <person name="Lucas S."/>
            <person name="Copeland A."/>
            <person name="Lapidus A."/>
            <person name="Glavina del Rio T."/>
            <person name="Dalin E."/>
            <person name="Tice H."/>
            <person name="Bruce D."/>
            <person name="Goodwin L."/>
            <person name="Pitluck S."/>
            <person name="Peters L."/>
            <person name="Ovchinnikova G."/>
            <person name="Zeytun A."/>
            <person name="Lu M."/>
            <person name="Kyrpides N."/>
            <person name="Mavromatis K."/>
            <person name="Ivanova N."/>
            <person name="Brettin T."/>
            <person name="Detter J.C."/>
            <person name="Han C."/>
            <person name="Larimer F."/>
            <person name="Land M."/>
            <person name="Hauser L."/>
            <person name="Markowitz V."/>
            <person name="Cheng J.-F."/>
            <person name="Hugenholtz P."/>
            <person name="Woyke T."/>
            <person name="Wu D."/>
            <person name="Spring S."/>
            <person name="Schroeder M."/>
            <person name="Brambilla E."/>
            <person name="Klenk H.-P."/>
            <person name="Eisen J.A."/>
        </authorList>
    </citation>
    <scope>NUCLEOTIDE SEQUENCE [LARGE SCALE GENOMIC DNA]</scope>
    <source>
        <strain evidence="9">ATCC 49306 / DSM 6799 / DCB-1</strain>
    </source>
</reference>
<evidence type="ECO:0000313" key="9">
    <source>
        <dbReference type="Proteomes" id="UP000006055"/>
    </source>
</evidence>
<proteinExistence type="predicted"/>
<gene>
    <name evidence="8" type="ordered locus">Desti_1713</name>
</gene>
<evidence type="ECO:0000259" key="7">
    <source>
        <dbReference type="Pfam" id="PF13186"/>
    </source>
</evidence>
<keyword evidence="9" id="KW-1185">Reference proteome</keyword>
<dbReference type="GO" id="GO:0003824">
    <property type="term" value="F:catalytic activity"/>
    <property type="evidence" value="ECO:0007669"/>
    <property type="project" value="InterPro"/>
</dbReference>
<organism evidence="8 9">
    <name type="scientific">Desulfomonile tiedjei (strain ATCC 49306 / DSM 6799 / DCB-1)</name>
    <dbReference type="NCBI Taxonomy" id="706587"/>
    <lineage>
        <taxon>Bacteria</taxon>
        <taxon>Pseudomonadati</taxon>
        <taxon>Thermodesulfobacteriota</taxon>
        <taxon>Desulfomonilia</taxon>
        <taxon>Desulfomonilales</taxon>
        <taxon>Desulfomonilaceae</taxon>
        <taxon>Desulfomonile</taxon>
    </lineage>
</organism>
<keyword evidence="4" id="KW-0408">Iron</keyword>
<dbReference type="STRING" id="706587.Desti_1713"/>
<keyword evidence="5" id="KW-0411">Iron-sulfur</keyword>
<sequence length="408" mass="46728">MRMGNGLLQLIKKIVPRPVKERFYFTRWYRYYARYNTRKQANLNRIADIIESLENLNLREYLKQTVPLGDPTKPIPVPREIVLEINNTCNIDCAMCRTSLSTRPKGLMDPDLFESITDKLSKLRINISSLHTIGEPLANRNLADYLKILRKKKLRVGFLSSNFLLGEKQLDTIFEFRDVIVSIRPSIDAASKPTYEKIRCGGKWEQFQRSLLAFSKRNAASSSPFPVSVHSIVSQDNFHELAFIPLVFSYLTGPENFSFGFINSLAPQNEYFLEKNYLDDFSLNMPCHQLWGGFHILRDGSISACCRDYHGELIFGTVHEDLESAYNNSILGKMRNASFEGLAQELPPACNTCYLVDPRLSDLLNAIFGYFFLIVRKHPAYLQNALHDIGKSMKTKDFRSIVAIVQSL</sequence>
<keyword evidence="3" id="KW-0479">Metal-binding</keyword>
<dbReference type="CDD" id="cd01335">
    <property type="entry name" value="Radical_SAM"/>
    <property type="match status" value="1"/>
</dbReference>
<evidence type="ECO:0000256" key="2">
    <source>
        <dbReference type="ARBA" id="ARBA00022691"/>
    </source>
</evidence>
<dbReference type="PANTHER" id="PTHR11228:SF34">
    <property type="entry name" value="TUNGSTEN-CONTAINING ALDEHYDE FERREDOXIN OXIDOREDUCTASE COFACTOR MODIFYING PROTEIN"/>
    <property type="match status" value="1"/>
</dbReference>
<dbReference type="EMBL" id="CP003360">
    <property type="protein sequence ID" value="AFM24423.1"/>
    <property type="molecule type" value="Genomic_DNA"/>
</dbReference>
<evidence type="ECO:0000256" key="4">
    <source>
        <dbReference type="ARBA" id="ARBA00023004"/>
    </source>
</evidence>
<evidence type="ECO:0000256" key="5">
    <source>
        <dbReference type="ARBA" id="ARBA00023014"/>
    </source>
</evidence>
<accession>I4C4D2</accession>
<dbReference type="AlphaFoldDB" id="I4C4D2"/>
<evidence type="ECO:0000256" key="3">
    <source>
        <dbReference type="ARBA" id="ARBA00022723"/>
    </source>
</evidence>
<evidence type="ECO:0000256" key="1">
    <source>
        <dbReference type="ARBA" id="ARBA00001966"/>
    </source>
</evidence>
<dbReference type="PANTHER" id="PTHR11228">
    <property type="entry name" value="RADICAL SAM DOMAIN PROTEIN"/>
    <property type="match status" value="1"/>
</dbReference>
<dbReference type="HOGENOM" id="CLU_673918_0_0_7"/>
<dbReference type="InterPro" id="IPR007197">
    <property type="entry name" value="rSAM"/>
</dbReference>
<comment type="cofactor">
    <cofactor evidence="1">
        <name>[4Fe-4S] cluster</name>
        <dbReference type="ChEBI" id="CHEBI:49883"/>
    </cofactor>
</comment>
<keyword evidence="2" id="KW-0949">S-adenosyl-L-methionine</keyword>
<protein>
    <submittedName>
        <fullName evidence="8">Putative Fe-S oxidoreductase</fullName>
    </submittedName>
</protein>
<dbReference type="KEGG" id="dti:Desti_1713"/>
<dbReference type="InterPro" id="IPR050377">
    <property type="entry name" value="Radical_SAM_PqqE_MftC-like"/>
</dbReference>
<dbReference type="GO" id="GO:0046872">
    <property type="term" value="F:metal ion binding"/>
    <property type="evidence" value="ECO:0007669"/>
    <property type="project" value="UniProtKB-KW"/>
</dbReference>
<dbReference type="GO" id="GO:0051536">
    <property type="term" value="F:iron-sulfur cluster binding"/>
    <property type="evidence" value="ECO:0007669"/>
    <property type="project" value="UniProtKB-KW"/>
</dbReference>
<dbReference type="Proteomes" id="UP000006055">
    <property type="component" value="Chromosome"/>
</dbReference>
<dbReference type="Pfam" id="PF04055">
    <property type="entry name" value="Radical_SAM"/>
    <property type="match status" value="1"/>
</dbReference>
<dbReference type="SUPFAM" id="SSF102114">
    <property type="entry name" value="Radical SAM enzymes"/>
    <property type="match status" value="1"/>
</dbReference>